<evidence type="ECO:0000256" key="3">
    <source>
        <dbReference type="ARBA" id="ARBA00022475"/>
    </source>
</evidence>
<evidence type="ECO:0000313" key="17">
    <source>
        <dbReference type="Proteomes" id="UP000317430"/>
    </source>
</evidence>
<evidence type="ECO:0000256" key="8">
    <source>
        <dbReference type="ARBA" id="ARBA00023065"/>
    </source>
</evidence>
<keyword evidence="3 13" id="KW-1003">Cell membrane</keyword>
<evidence type="ECO:0000256" key="15">
    <source>
        <dbReference type="SAM" id="Coils"/>
    </source>
</evidence>
<accession>A0A5C5SFK1</accession>
<evidence type="ECO:0000256" key="5">
    <source>
        <dbReference type="ARBA" id="ARBA00022692"/>
    </source>
</evidence>
<dbReference type="AlphaFoldDB" id="A0A5C5SFK1"/>
<comment type="function">
    <text evidence="11 13">F(1)F(0) ATP synthase produces ATP from ADP in the presence of a proton or sodium gradient. F-type ATPases consist of two structural domains, F(1) containing the extramembraneous catalytic core and F(0) containing the membrane proton channel, linked together by a central stalk and a peripheral stalk. During catalysis, ATP synthesis in the catalytic domain of F(1) is coupled via a rotary mechanism of the central stalk subunits to proton translocation.</text>
</comment>
<dbReference type="OrthoDB" id="282095at2"/>
<dbReference type="Pfam" id="PF00430">
    <property type="entry name" value="ATP-synt_B"/>
    <property type="match status" value="1"/>
</dbReference>
<keyword evidence="15" id="KW-0175">Coiled coil</keyword>
<evidence type="ECO:0000256" key="14">
    <source>
        <dbReference type="RuleBase" id="RU003848"/>
    </source>
</evidence>
<dbReference type="GO" id="GO:0046961">
    <property type="term" value="F:proton-transporting ATPase activity, rotational mechanism"/>
    <property type="evidence" value="ECO:0007669"/>
    <property type="project" value="TreeGrafter"/>
</dbReference>
<comment type="subcellular location">
    <subcellularLocation>
        <location evidence="13">Cell membrane</location>
        <topology evidence="13">Single-pass membrane protein</topology>
    </subcellularLocation>
    <subcellularLocation>
        <location evidence="12">Endomembrane system</location>
        <topology evidence="12">Single-pass membrane protein</topology>
    </subcellularLocation>
</comment>
<evidence type="ECO:0000256" key="12">
    <source>
        <dbReference type="ARBA" id="ARBA00037847"/>
    </source>
</evidence>
<keyword evidence="6 13" id="KW-0375">Hydrogen ion transport</keyword>
<dbReference type="GO" id="GO:0005886">
    <property type="term" value="C:plasma membrane"/>
    <property type="evidence" value="ECO:0007669"/>
    <property type="project" value="UniProtKB-SubCell"/>
</dbReference>
<keyword evidence="4 13" id="KW-0138">CF(0)</keyword>
<feature type="coiled-coil region" evidence="15">
    <location>
        <begin position="53"/>
        <end position="121"/>
    </location>
</feature>
<dbReference type="InterPro" id="IPR002146">
    <property type="entry name" value="ATP_synth_b/b'su_bac/chlpt"/>
</dbReference>
<evidence type="ECO:0000256" key="13">
    <source>
        <dbReference type="HAMAP-Rule" id="MF_01398"/>
    </source>
</evidence>
<evidence type="ECO:0000256" key="11">
    <source>
        <dbReference type="ARBA" id="ARBA00025198"/>
    </source>
</evidence>
<keyword evidence="10 13" id="KW-0066">ATP synthesis</keyword>
<reference evidence="16 17" key="1">
    <citation type="submission" date="2019-08" db="EMBL/GenBank/DDBJ databases">
        <authorList>
            <person name="Lei W."/>
        </authorList>
    </citation>
    <scope>NUCLEOTIDE SEQUENCE [LARGE SCALE GENOMIC DNA]</scope>
    <source>
        <strain evidence="16 17">CCUG 66496</strain>
    </source>
</reference>
<evidence type="ECO:0000256" key="7">
    <source>
        <dbReference type="ARBA" id="ARBA00022989"/>
    </source>
</evidence>
<proteinExistence type="inferred from homology"/>
<dbReference type="GO" id="GO:0012505">
    <property type="term" value="C:endomembrane system"/>
    <property type="evidence" value="ECO:0007669"/>
    <property type="project" value="UniProtKB-SubCell"/>
</dbReference>
<dbReference type="GO" id="GO:0045259">
    <property type="term" value="C:proton-transporting ATP synthase complex"/>
    <property type="evidence" value="ECO:0007669"/>
    <property type="project" value="UniProtKB-KW"/>
</dbReference>
<dbReference type="InterPro" id="IPR050059">
    <property type="entry name" value="ATP_synthase_B_chain"/>
</dbReference>
<comment type="function">
    <text evidence="13">Component of the F(0) channel, it forms part of the peripheral stalk, linking F(1) to F(0).</text>
</comment>
<gene>
    <name evidence="13 16" type="primary">atpF</name>
    <name evidence="16" type="ORF">FRX57_00450</name>
</gene>
<sequence length="165" mass="18414">MSLLFNETSLGNIIITLGSILLLLVLIKQFAWEQLTGVFKEREQKISQDIDGAETARRQAEELADKRQLELANARQEAGQIIEGAKETGKVQGNKIVEQAHDEAKRLKEQAHQEIAQSKIEAMASVKNDISDLTVSLTEKLLMTKLDAKAQSELVDQYLNQLGEK</sequence>
<dbReference type="PANTHER" id="PTHR33445">
    <property type="entry name" value="ATP SYNTHASE SUBUNIT B', CHLOROPLASTIC"/>
    <property type="match status" value="1"/>
</dbReference>
<evidence type="ECO:0000256" key="1">
    <source>
        <dbReference type="ARBA" id="ARBA00005513"/>
    </source>
</evidence>
<comment type="similarity">
    <text evidence="1 13 14">Belongs to the ATPase B chain family.</text>
</comment>
<evidence type="ECO:0000256" key="6">
    <source>
        <dbReference type="ARBA" id="ARBA00022781"/>
    </source>
</evidence>
<dbReference type="GO" id="GO:0046933">
    <property type="term" value="F:proton-transporting ATP synthase activity, rotational mechanism"/>
    <property type="evidence" value="ECO:0007669"/>
    <property type="project" value="UniProtKB-UniRule"/>
</dbReference>
<feature type="transmembrane region" description="Helical" evidence="13">
    <location>
        <begin position="12"/>
        <end position="32"/>
    </location>
</feature>
<protein>
    <recommendedName>
        <fullName evidence="13">ATP synthase subunit b</fullName>
    </recommendedName>
    <alternativeName>
        <fullName evidence="13">ATP synthase F(0) sector subunit b</fullName>
    </alternativeName>
    <alternativeName>
        <fullName evidence="13">ATPase subunit I</fullName>
    </alternativeName>
    <alternativeName>
        <fullName evidence="13">F-type ATPase subunit b</fullName>
        <shortName evidence="13">F-ATPase subunit b</shortName>
    </alternativeName>
</protein>
<dbReference type="CDD" id="cd06503">
    <property type="entry name" value="ATP-synt_Fo_b"/>
    <property type="match status" value="1"/>
</dbReference>
<dbReference type="InterPro" id="IPR005864">
    <property type="entry name" value="ATP_synth_F0_bsu_bac"/>
</dbReference>
<dbReference type="Proteomes" id="UP000317430">
    <property type="component" value="Unassembled WGS sequence"/>
</dbReference>
<evidence type="ECO:0000256" key="2">
    <source>
        <dbReference type="ARBA" id="ARBA00022448"/>
    </source>
</evidence>
<evidence type="ECO:0000256" key="4">
    <source>
        <dbReference type="ARBA" id="ARBA00022547"/>
    </source>
</evidence>
<comment type="caution">
    <text evidence="16">The sequence shown here is derived from an EMBL/GenBank/DDBJ whole genome shotgun (WGS) entry which is preliminary data.</text>
</comment>
<organism evidence="16 17">
    <name type="scientific">Streptococcus cuniculipharyngis</name>
    <dbReference type="NCBI Taxonomy" id="1562651"/>
    <lineage>
        <taxon>Bacteria</taxon>
        <taxon>Bacillati</taxon>
        <taxon>Bacillota</taxon>
        <taxon>Bacilli</taxon>
        <taxon>Lactobacillales</taxon>
        <taxon>Streptococcaceae</taxon>
        <taxon>Streptococcus</taxon>
    </lineage>
</organism>
<dbReference type="SUPFAM" id="SSF81573">
    <property type="entry name" value="F1F0 ATP synthase subunit B, membrane domain"/>
    <property type="match status" value="1"/>
</dbReference>
<dbReference type="NCBIfam" id="TIGR01144">
    <property type="entry name" value="ATP_synt_b"/>
    <property type="match status" value="1"/>
</dbReference>
<dbReference type="Gene3D" id="1.20.5.620">
    <property type="entry name" value="F1F0 ATP synthase subunit B, membrane domain"/>
    <property type="match status" value="1"/>
</dbReference>
<dbReference type="InterPro" id="IPR028987">
    <property type="entry name" value="ATP_synth_B-like_membr_sf"/>
</dbReference>
<keyword evidence="8 13" id="KW-0406">Ion transport</keyword>
<comment type="subunit">
    <text evidence="13">F-type ATPases have 2 components, F(1) - the catalytic core - and F(0) - the membrane proton channel. F(1) has five subunits: alpha(3), beta(3), gamma(1), delta(1), epsilon(1). F(0) has three main subunits: a(1), b(2) and c(10-14). The alpha and beta chains form an alternating ring which encloses part of the gamma chain. F(1) is attached to F(0) by a central stalk formed by the gamma and epsilon chains, while a peripheral stalk is formed by the delta and b chains.</text>
</comment>
<evidence type="ECO:0000313" key="16">
    <source>
        <dbReference type="EMBL" id="TWS98731.1"/>
    </source>
</evidence>
<evidence type="ECO:0000256" key="9">
    <source>
        <dbReference type="ARBA" id="ARBA00023136"/>
    </source>
</evidence>
<name>A0A5C5SFK1_9STRE</name>
<keyword evidence="7 13" id="KW-1133">Transmembrane helix</keyword>
<dbReference type="RefSeq" id="WP_146565580.1">
    <property type="nucleotide sequence ID" value="NZ_VOHL01000001.1"/>
</dbReference>
<keyword evidence="5 13" id="KW-0812">Transmembrane</keyword>
<evidence type="ECO:0000256" key="10">
    <source>
        <dbReference type="ARBA" id="ARBA00023310"/>
    </source>
</evidence>
<keyword evidence="2 13" id="KW-0813">Transport</keyword>
<keyword evidence="9 13" id="KW-0472">Membrane</keyword>
<dbReference type="HAMAP" id="MF_01398">
    <property type="entry name" value="ATP_synth_b_bprime"/>
    <property type="match status" value="1"/>
</dbReference>
<dbReference type="PANTHER" id="PTHR33445:SF1">
    <property type="entry name" value="ATP SYNTHASE SUBUNIT B"/>
    <property type="match status" value="1"/>
</dbReference>
<keyword evidence="17" id="KW-1185">Reference proteome</keyword>
<dbReference type="EMBL" id="VOHL01000001">
    <property type="protein sequence ID" value="TWS98731.1"/>
    <property type="molecule type" value="Genomic_DNA"/>
</dbReference>